<dbReference type="eggNOG" id="KOG1068">
    <property type="taxonomic scope" value="Eukaryota"/>
</dbReference>
<accession>A0A023B5Y8</accession>
<name>A0A023B5Y8_GRENI</name>
<evidence type="ECO:0000259" key="2">
    <source>
        <dbReference type="Pfam" id="PF01138"/>
    </source>
</evidence>
<dbReference type="InterPro" id="IPR001247">
    <property type="entry name" value="ExoRNase_PH_dom1"/>
</dbReference>
<protein>
    <submittedName>
        <fullName evidence="4">Exosome complex exonuclease RRP41</fullName>
    </submittedName>
</protein>
<dbReference type="GO" id="GO:0004527">
    <property type="term" value="F:exonuclease activity"/>
    <property type="evidence" value="ECO:0007669"/>
    <property type="project" value="UniProtKB-KW"/>
</dbReference>
<sequence>MASLDLLTAAGFRKDGRMLDQHRRVKAEMGSFGANGGATYQCGKTMVMAQVMEDEQVPCASPQLVVSLSWAPFAFPERRLQRQNRLSSTYEKALKDTFEPVLQNKTNPAAAINVQLTVLCADGGTLAACVNATTLALTRSGYALDDLVIASTVALADEYLFVDPTHYELIKKDCDLTVACLSRTKEVALMSSECKTKVDNLALMLETATESSIRDVLPVVVAAQEAHAQRVSILRTLVSERLIASV</sequence>
<dbReference type="PANTHER" id="PTHR11953:SF0">
    <property type="entry name" value="EXOSOME COMPLEX COMPONENT RRP41"/>
    <property type="match status" value="1"/>
</dbReference>
<dbReference type="EMBL" id="AFNH02000644">
    <property type="protein sequence ID" value="EZG64348.1"/>
    <property type="molecule type" value="Genomic_DNA"/>
</dbReference>
<keyword evidence="5" id="KW-1185">Reference proteome</keyword>
<proteinExistence type="inferred from homology"/>
<dbReference type="Gene3D" id="3.30.230.70">
    <property type="entry name" value="GHMP Kinase, N-terminal domain"/>
    <property type="match status" value="1"/>
</dbReference>
<dbReference type="OrthoDB" id="27298at2759"/>
<dbReference type="GO" id="GO:0071051">
    <property type="term" value="P:poly(A)-dependent snoRNA 3'-end processing"/>
    <property type="evidence" value="ECO:0007669"/>
    <property type="project" value="TreeGrafter"/>
</dbReference>
<dbReference type="GO" id="GO:0003723">
    <property type="term" value="F:RNA binding"/>
    <property type="evidence" value="ECO:0007669"/>
    <property type="project" value="TreeGrafter"/>
</dbReference>
<dbReference type="GO" id="GO:0034475">
    <property type="term" value="P:U4 snRNA 3'-end processing"/>
    <property type="evidence" value="ECO:0007669"/>
    <property type="project" value="TreeGrafter"/>
</dbReference>
<dbReference type="InterPro" id="IPR050080">
    <property type="entry name" value="RNase_PH"/>
</dbReference>
<evidence type="ECO:0000256" key="1">
    <source>
        <dbReference type="ARBA" id="ARBA00006678"/>
    </source>
</evidence>
<comment type="caution">
    <text evidence="4">The sequence shown here is derived from an EMBL/GenBank/DDBJ whole genome shotgun (WGS) entry which is preliminary data.</text>
</comment>
<dbReference type="InterPro" id="IPR027408">
    <property type="entry name" value="PNPase/RNase_PH_dom_sf"/>
</dbReference>
<dbReference type="InterPro" id="IPR020568">
    <property type="entry name" value="Ribosomal_Su5_D2-typ_SF"/>
</dbReference>
<dbReference type="GO" id="GO:0005730">
    <property type="term" value="C:nucleolus"/>
    <property type="evidence" value="ECO:0007669"/>
    <property type="project" value="TreeGrafter"/>
</dbReference>
<dbReference type="GO" id="GO:0000177">
    <property type="term" value="C:cytoplasmic exosome (RNase complex)"/>
    <property type="evidence" value="ECO:0007669"/>
    <property type="project" value="TreeGrafter"/>
</dbReference>
<dbReference type="Pfam" id="PF03725">
    <property type="entry name" value="RNase_PH_C"/>
    <property type="match status" value="1"/>
</dbReference>
<keyword evidence="4" id="KW-0269">Exonuclease</keyword>
<gene>
    <name evidence="4" type="ORF">GNI_085600</name>
</gene>
<dbReference type="VEuPathDB" id="CryptoDB:GNI_085600"/>
<dbReference type="Proteomes" id="UP000019763">
    <property type="component" value="Unassembled WGS sequence"/>
</dbReference>
<dbReference type="GeneID" id="22913049"/>
<feature type="domain" description="Exoribonuclease phosphorolytic" evidence="3">
    <location>
        <begin position="146"/>
        <end position="210"/>
    </location>
</feature>
<dbReference type="Pfam" id="PF01138">
    <property type="entry name" value="RNase_PH"/>
    <property type="match status" value="1"/>
</dbReference>
<keyword evidence="4" id="KW-0540">Nuclease</keyword>
<evidence type="ECO:0000259" key="3">
    <source>
        <dbReference type="Pfam" id="PF03725"/>
    </source>
</evidence>
<dbReference type="SUPFAM" id="SSF54211">
    <property type="entry name" value="Ribosomal protein S5 domain 2-like"/>
    <property type="match status" value="1"/>
</dbReference>
<dbReference type="RefSeq" id="XP_011130637.1">
    <property type="nucleotide sequence ID" value="XM_011132335.1"/>
</dbReference>
<evidence type="ECO:0000313" key="4">
    <source>
        <dbReference type="EMBL" id="EZG64348.1"/>
    </source>
</evidence>
<evidence type="ECO:0000313" key="5">
    <source>
        <dbReference type="Proteomes" id="UP000019763"/>
    </source>
</evidence>
<dbReference type="GO" id="GO:0071028">
    <property type="term" value="P:nuclear mRNA surveillance"/>
    <property type="evidence" value="ECO:0007669"/>
    <property type="project" value="TreeGrafter"/>
</dbReference>
<feature type="domain" description="Exoribonuclease phosphorolytic" evidence="2">
    <location>
        <begin position="22"/>
        <end position="141"/>
    </location>
</feature>
<dbReference type="GO" id="GO:0000176">
    <property type="term" value="C:nuclear exosome (RNase complex)"/>
    <property type="evidence" value="ECO:0007669"/>
    <property type="project" value="TreeGrafter"/>
</dbReference>
<dbReference type="PANTHER" id="PTHR11953">
    <property type="entry name" value="EXOSOME COMPLEX COMPONENT"/>
    <property type="match status" value="1"/>
</dbReference>
<organism evidence="4 5">
    <name type="scientific">Gregarina niphandrodes</name>
    <name type="common">Septate eugregarine</name>
    <dbReference type="NCBI Taxonomy" id="110365"/>
    <lineage>
        <taxon>Eukaryota</taxon>
        <taxon>Sar</taxon>
        <taxon>Alveolata</taxon>
        <taxon>Apicomplexa</taxon>
        <taxon>Conoidasida</taxon>
        <taxon>Gregarinasina</taxon>
        <taxon>Eugregarinorida</taxon>
        <taxon>Gregarinidae</taxon>
        <taxon>Gregarina</taxon>
    </lineage>
</organism>
<comment type="similarity">
    <text evidence="1">Belongs to the RNase PH family.</text>
</comment>
<dbReference type="AlphaFoldDB" id="A0A023B5Y8"/>
<dbReference type="InterPro" id="IPR015847">
    <property type="entry name" value="ExoRNase_PH_dom2"/>
</dbReference>
<reference evidence="4" key="1">
    <citation type="submission" date="2013-12" db="EMBL/GenBank/DDBJ databases">
        <authorList>
            <person name="Omoto C.K."/>
            <person name="Sibley D."/>
            <person name="Venepally P."/>
            <person name="Hadjithomas M."/>
            <person name="Karamycheva S."/>
            <person name="Brunk B."/>
            <person name="Roos D."/>
            <person name="Caler E."/>
            <person name="Lorenzi H."/>
        </authorList>
    </citation>
    <scope>NUCLEOTIDE SEQUENCE</scope>
</reference>
<keyword evidence="4" id="KW-0378">Hydrolase</keyword>
<dbReference type="GO" id="GO:0016075">
    <property type="term" value="P:rRNA catabolic process"/>
    <property type="evidence" value="ECO:0007669"/>
    <property type="project" value="TreeGrafter"/>
</dbReference>